<dbReference type="GO" id="GO:0005975">
    <property type="term" value="P:carbohydrate metabolic process"/>
    <property type="evidence" value="ECO:0007669"/>
    <property type="project" value="InterPro"/>
</dbReference>
<dbReference type="PANTHER" id="PTHR43301:SF3">
    <property type="entry name" value="ARABINAN ENDO-1,5-ALPHA-L-ARABINOSIDASE A-RELATED"/>
    <property type="match status" value="1"/>
</dbReference>
<evidence type="ECO:0000256" key="4">
    <source>
        <dbReference type="ARBA" id="ARBA00023295"/>
    </source>
</evidence>
<gene>
    <name evidence="10" type="ORF">H6B30_03325</name>
</gene>
<dbReference type="InterPro" id="IPR016840">
    <property type="entry name" value="Glyco_hydro_43_endo_a_Ara-ase"/>
</dbReference>
<protein>
    <submittedName>
        <fullName evidence="10">Family 43 glycosylhydrolase</fullName>
    </submittedName>
</protein>
<keyword evidence="9" id="KW-0732">Signal</keyword>
<dbReference type="SUPFAM" id="SSF75005">
    <property type="entry name" value="Arabinanase/levansucrase/invertase"/>
    <property type="match status" value="1"/>
</dbReference>
<dbReference type="InterPro" id="IPR023296">
    <property type="entry name" value="Glyco_hydro_beta-prop_sf"/>
</dbReference>
<organism evidence="10 11">
    <name type="scientific">Marseilla massiliensis</name>
    <dbReference type="NCBI Taxonomy" id="1841864"/>
    <lineage>
        <taxon>Bacteria</taxon>
        <taxon>Pseudomonadati</taxon>
        <taxon>Bacteroidota</taxon>
        <taxon>Bacteroidia</taxon>
        <taxon>Bacteroidales</taxon>
        <taxon>Prevotellaceae</taxon>
        <taxon>Marseilla</taxon>
    </lineage>
</organism>
<keyword evidence="4 5" id="KW-0326">Glycosidase</keyword>
<feature type="signal peptide" evidence="9">
    <location>
        <begin position="1"/>
        <end position="18"/>
    </location>
</feature>
<feature type="binding site" evidence="7">
    <location>
        <begin position="153"/>
        <end position="156"/>
    </location>
    <ligand>
        <name>substrate</name>
    </ligand>
</feature>
<feature type="site" description="Important for catalytic activity, responsible for pKa modulation of the active site Glu and correct orientation of both the proton donor and substrate" evidence="8">
    <location>
        <position position="156"/>
    </location>
</feature>
<evidence type="ECO:0000256" key="7">
    <source>
        <dbReference type="PIRSR" id="PIRSR026534-2"/>
    </source>
</evidence>
<evidence type="ECO:0000256" key="6">
    <source>
        <dbReference type="PIRSR" id="PIRSR026534-1"/>
    </source>
</evidence>
<feature type="binding site" evidence="7">
    <location>
        <position position="116"/>
    </location>
    <ligand>
        <name>substrate</name>
    </ligand>
</feature>
<comment type="similarity">
    <text evidence="2 5">Belongs to the glycosyl hydrolase 43 family.</text>
</comment>
<dbReference type="InterPro" id="IPR006710">
    <property type="entry name" value="Glyco_hydro_43"/>
</dbReference>
<evidence type="ECO:0000256" key="8">
    <source>
        <dbReference type="PIRSR" id="PIRSR026534-3"/>
    </source>
</evidence>
<dbReference type="AlphaFoldDB" id="A0A938WLC5"/>
<keyword evidence="3 5" id="KW-0378">Hydrolase</keyword>
<dbReference type="PIRSF" id="PIRSF026534">
    <property type="entry name" value="Endo_alpha-L-arabinosidase"/>
    <property type="match status" value="1"/>
</dbReference>
<feature type="active site" description="Proton donor" evidence="6">
    <location>
        <position position="211"/>
    </location>
</feature>
<evidence type="ECO:0000256" key="2">
    <source>
        <dbReference type="ARBA" id="ARBA00009865"/>
    </source>
</evidence>
<keyword evidence="11" id="KW-1185">Reference proteome</keyword>
<feature type="chain" id="PRO_5037105260" evidence="9">
    <location>
        <begin position="19"/>
        <end position="325"/>
    </location>
</feature>
<comment type="pathway">
    <text evidence="1 5">Glycan metabolism; L-arabinan degradation.</text>
</comment>
<dbReference type="RefSeq" id="WP_205107905.1">
    <property type="nucleotide sequence ID" value="NZ_JACJJL010000004.1"/>
</dbReference>
<feature type="active site" description="Proton acceptor" evidence="6">
    <location>
        <position position="38"/>
    </location>
</feature>
<accession>A0A938WLC5</accession>
<evidence type="ECO:0000256" key="1">
    <source>
        <dbReference type="ARBA" id="ARBA00004834"/>
    </source>
</evidence>
<dbReference type="Gene3D" id="2.115.10.20">
    <property type="entry name" value="Glycosyl hydrolase domain, family 43"/>
    <property type="match status" value="1"/>
</dbReference>
<dbReference type="EMBL" id="JACJJL010000004">
    <property type="protein sequence ID" value="MBM6660793.1"/>
    <property type="molecule type" value="Genomic_DNA"/>
</dbReference>
<feature type="binding site" evidence="7">
    <location>
        <begin position="173"/>
        <end position="175"/>
    </location>
    <ligand>
        <name>substrate</name>
    </ligand>
</feature>
<feature type="binding site" evidence="7">
    <location>
        <position position="38"/>
    </location>
    <ligand>
        <name>substrate</name>
    </ligand>
</feature>
<proteinExistence type="inferred from homology"/>
<dbReference type="PANTHER" id="PTHR43301">
    <property type="entry name" value="ARABINAN ENDO-1,5-ALPHA-L-ARABINOSIDASE"/>
    <property type="match status" value="1"/>
</dbReference>
<dbReference type="Proteomes" id="UP000764045">
    <property type="component" value="Unassembled WGS sequence"/>
</dbReference>
<evidence type="ECO:0000256" key="3">
    <source>
        <dbReference type="ARBA" id="ARBA00022801"/>
    </source>
</evidence>
<dbReference type="Pfam" id="PF04616">
    <property type="entry name" value="Glyco_hydro_43"/>
    <property type="match status" value="1"/>
</dbReference>
<dbReference type="GO" id="GO:0046558">
    <property type="term" value="F:arabinan endo-1,5-alpha-L-arabinosidase activity"/>
    <property type="evidence" value="ECO:0007669"/>
    <property type="project" value="InterPro"/>
</dbReference>
<feature type="site" description="Important for substrate recognition" evidence="8">
    <location>
        <position position="282"/>
    </location>
</feature>
<evidence type="ECO:0000313" key="11">
    <source>
        <dbReference type="Proteomes" id="UP000764045"/>
    </source>
</evidence>
<evidence type="ECO:0000256" key="5">
    <source>
        <dbReference type="PIRNR" id="PIRNR026534"/>
    </source>
</evidence>
<evidence type="ECO:0000313" key="10">
    <source>
        <dbReference type="EMBL" id="MBM6660793.1"/>
    </source>
</evidence>
<reference evidence="10 11" key="1">
    <citation type="journal article" date="2021" name="Sci. Rep.">
        <title>The distribution of antibiotic resistance genes in chicken gut microbiota commensals.</title>
        <authorList>
            <person name="Juricova H."/>
            <person name="Matiasovicova J."/>
            <person name="Kubasova T."/>
            <person name="Cejkova D."/>
            <person name="Rychlik I."/>
        </authorList>
    </citation>
    <scope>NUCLEOTIDE SEQUENCE [LARGE SCALE GENOMIC DNA]</scope>
    <source>
        <strain evidence="10 11">An819</strain>
    </source>
</reference>
<comment type="caution">
    <text evidence="10">The sequence shown here is derived from an EMBL/GenBank/DDBJ whole genome shotgun (WGS) entry which is preliminary data.</text>
</comment>
<sequence length="325" mass="36267">MRNTLIAMLALASVAAVAQDRKPHGRHSFTTDTLMVHDPVMAVEDGVYHVFSTGNGLQHATSADRRTWTVHAEPVLDSIPRWTHDSVPGFRRHVWAPDVIRYRGRWWMAYSCSTFGKRTSAIGLASSTTLAVGARWRDEGPLVCSREGRDNWNAIDPNFVIDENGRPWLAYGSFWGGIQLVGLDSTMHVAAGARPQTIARRTTTGRANPIEAPFIFRHGDYFYLFVSWDYCCRGMESTYRVAVGRSKTVAGPYLDKDGRDMRDGGGTLVFEGDKREFEAAGHSAAYRFGDSDIFICHGYSIPRGGASILVQRPMAWTEDGWPKIF</sequence>
<name>A0A938WLC5_9BACT</name>
<dbReference type="InterPro" id="IPR050727">
    <property type="entry name" value="GH43_arabinanases"/>
</dbReference>
<evidence type="ECO:0000256" key="9">
    <source>
        <dbReference type="SAM" id="SignalP"/>
    </source>
</evidence>